<evidence type="ECO:0000313" key="7">
    <source>
        <dbReference type="Proteomes" id="UP000054226"/>
    </source>
</evidence>
<evidence type="ECO:0000256" key="3">
    <source>
        <dbReference type="ARBA" id="ARBA00038858"/>
    </source>
</evidence>
<dbReference type="NCBIfam" id="TIGR00236">
    <property type="entry name" value="wecB"/>
    <property type="match status" value="1"/>
</dbReference>
<dbReference type="InterPro" id="IPR003331">
    <property type="entry name" value="UDP_GlcNAc_Epimerase_2_dom"/>
</dbReference>
<evidence type="ECO:0000256" key="4">
    <source>
        <dbReference type="RuleBase" id="RU003513"/>
    </source>
</evidence>
<dbReference type="PANTHER" id="PTHR43174">
    <property type="entry name" value="UDP-N-ACETYLGLUCOSAMINE 2-EPIMERASE"/>
    <property type="match status" value="1"/>
</dbReference>
<evidence type="ECO:0000256" key="2">
    <source>
        <dbReference type="ARBA" id="ARBA00038209"/>
    </source>
</evidence>
<evidence type="ECO:0000256" key="1">
    <source>
        <dbReference type="ARBA" id="ARBA00023235"/>
    </source>
</evidence>
<sequence length="253" mass="26564">MAQLSTLHLAPTTRAVNNLLEEGIAGSEVLLTGNTVVDAVLSIARMPTAYHDHRLPDVEHRATAGKSRLLLATMHRRESLGAPLAGILAGLRSIVEDHPDVEVVLPVHPNPHVRDQVVAGLLGVDRVHITGPLHYAEFCRLLSCARLVLTDSGGVQEEAPSFGVPCIVLREVTERMEAVEAGVSVLAGPDPVLIAHHAARLLAESPDEGANTRANPFGDGRAAVRAEQAIARLLGLTSDCPAAVPQAVLAGGS</sequence>
<dbReference type="EMBL" id="AOHO01000055">
    <property type="protein sequence ID" value="EME58606.1"/>
    <property type="molecule type" value="Genomic_DNA"/>
</dbReference>
<dbReference type="SUPFAM" id="SSF53756">
    <property type="entry name" value="UDP-Glycosyltransferase/glycogen phosphorylase"/>
    <property type="match status" value="1"/>
</dbReference>
<protein>
    <recommendedName>
        <fullName evidence="3">UDP-N-acetylglucosamine 2-epimerase (non-hydrolyzing)</fullName>
        <ecNumber evidence="3">5.1.3.14</ecNumber>
    </recommendedName>
</protein>
<evidence type="ECO:0000313" key="6">
    <source>
        <dbReference type="EMBL" id="EME58606.1"/>
    </source>
</evidence>
<dbReference type="AlphaFoldDB" id="M2XBY3"/>
<gene>
    <name evidence="6" type="ORF">H074_18543</name>
</gene>
<keyword evidence="7" id="KW-1185">Reference proteome</keyword>
<dbReference type="PATRIC" id="fig|1284240.4.peg.3765"/>
<dbReference type="Proteomes" id="UP000054226">
    <property type="component" value="Unassembled WGS sequence"/>
</dbReference>
<feature type="domain" description="UDP-N-acetylglucosamine 2-epimerase" evidence="5">
    <location>
        <begin position="2"/>
        <end position="230"/>
    </location>
</feature>
<dbReference type="GO" id="GO:0008761">
    <property type="term" value="F:UDP-N-acetylglucosamine 2-epimerase activity"/>
    <property type="evidence" value="ECO:0007669"/>
    <property type="project" value="UniProtKB-EC"/>
</dbReference>
<dbReference type="EC" id="5.1.3.14" evidence="3"/>
<proteinExistence type="inferred from homology"/>
<comment type="caution">
    <text evidence="6">The sequence shown here is derived from an EMBL/GenBank/DDBJ whole genome shotgun (WGS) entry which is preliminary data.</text>
</comment>
<organism evidence="6 7">
    <name type="scientific">Amycolatopsis decaplanina DSM 44594</name>
    <dbReference type="NCBI Taxonomy" id="1284240"/>
    <lineage>
        <taxon>Bacteria</taxon>
        <taxon>Bacillati</taxon>
        <taxon>Actinomycetota</taxon>
        <taxon>Actinomycetes</taxon>
        <taxon>Pseudonocardiales</taxon>
        <taxon>Pseudonocardiaceae</taxon>
        <taxon>Amycolatopsis</taxon>
    </lineage>
</organism>
<dbReference type="PANTHER" id="PTHR43174:SF2">
    <property type="entry name" value="UDP-N-ACETYLGLUCOSAMINE 2-EPIMERASE"/>
    <property type="match status" value="1"/>
</dbReference>
<dbReference type="Pfam" id="PF02350">
    <property type="entry name" value="Epimerase_2"/>
    <property type="match status" value="1"/>
</dbReference>
<comment type="similarity">
    <text evidence="2 4">Belongs to the UDP-N-acetylglucosamine 2-epimerase family.</text>
</comment>
<accession>M2XBY3</accession>
<dbReference type="Gene3D" id="3.40.50.2000">
    <property type="entry name" value="Glycogen Phosphorylase B"/>
    <property type="match status" value="2"/>
</dbReference>
<name>M2XBY3_9PSEU</name>
<keyword evidence="1 4" id="KW-0413">Isomerase</keyword>
<dbReference type="InterPro" id="IPR029767">
    <property type="entry name" value="WecB-like"/>
</dbReference>
<reference evidence="6 7" key="1">
    <citation type="journal article" date="2013" name="Genome Announc.">
        <title>Draft Genome Sequence of Amycolatopsis decaplanina Strain DSM 44594T.</title>
        <authorList>
            <person name="Kaur N."/>
            <person name="Kumar S."/>
            <person name="Bala M."/>
            <person name="Raghava G.P."/>
            <person name="Mayilraj S."/>
        </authorList>
    </citation>
    <scope>NUCLEOTIDE SEQUENCE [LARGE SCALE GENOMIC DNA]</scope>
    <source>
        <strain evidence="6 7">DSM 44594</strain>
    </source>
</reference>
<evidence type="ECO:0000259" key="5">
    <source>
        <dbReference type="Pfam" id="PF02350"/>
    </source>
</evidence>